<dbReference type="AlphaFoldDB" id="A0AAW1P633"/>
<name>A0AAW1P633_9CHLO</name>
<comment type="caution">
    <text evidence="1">The sequence shown here is derived from an EMBL/GenBank/DDBJ whole genome shotgun (WGS) entry which is preliminary data.</text>
</comment>
<sequence>MVARQACAHFTSRAAARLAGVRELVQVPPLCRPFREALVVAALQQDKPKGYVGTCRLGAGRTELQTQRSNTGSGVLGRLASILLIGPPQVWRVLEFQDDQADWKSWSWTAACGLCAPSSGWYVRAGAAGPSTVTGSSLLLLLPLQA</sequence>
<accession>A0AAW1P633</accession>
<organism evidence="1 2">
    <name type="scientific">[Myrmecia] bisecta</name>
    <dbReference type="NCBI Taxonomy" id="41462"/>
    <lineage>
        <taxon>Eukaryota</taxon>
        <taxon>Viridiplantae</taxon>
        <taxon>Chlorophyta</taxon>
        <taxon>core chlorophytes</taxon>
        <taxon>Trebouxiophyceae</taxon>
        <taxon>Trebouxiales</taxon>
        <taxon>Trebouxiaceae</taxon>
        <taxon>Myrmecia</taxon>
    </lineage>
</organism>
<dbReference type="EMBL" id="JALJOR010000017">
    <property type="protein sequence ID" value="KAK9804761.1"/>
    <property type="molecule type" value="Genomic_DNA"/>
</dbReference>
<dbReference type="Proteomes" id="UP001489004">
    <property type="component" value="Unassembled WGS sequence"/>
</dbReference>
<reference evidence="1 2" key="1">
    <citation type="journal article" date="2024" name="Nat. Commun.">
        <title>Phylogenomics reveals the evolutionary origins of lichenization in chlorophyte algae.</title>
        <authorList>
            <person name="Puginier C."/>
            <person name="Libourel C."/>
            <person name="Otte J."/>
            <person name="Skaloud P."/>
            <person name="Haon M."/>
            <person name="Grisel S."/>
            <person name="Petersen M."/>
            <person name="Berrin J.G."/>
            <person name="Delaux P.M."/>
            <person name="Dal Grande F."/>
            <person name="Keller J."/>
        </authorList>
    </citation>
    <scope>NUCLEOTIDE SEQUENCE [LARGE SCALE GENOMIC DNA]</scope>
    <source>
        <strain evidence="1 2">SAG 2043</strain>
    </source>
</reference>
<evidence type="ECO:0000313" key="1">
    <source>
        <dbReference type="EMBL" id="KAK9804761.1"/>
    </source>
</evidence>
<evidence type="ECO:0000313" key="2">
    <source>
        <dbReference type="Proteomes" id="UP001489004"/>
    </source>
</evidence>
<protein>
    <submittedName>
        <fullName evidence="1">Uncharacterized protein</fullName>
    </submittedName>
</protein>
<proteinExistence type="predicted"/>
<keyword evidence="2" id="KW-1185">Reference proteome</keyword>
<gene>
    <name evidence="1" type="ORF">WJX72_003869</name>
</gene>